<protein>
    <submittedName>
        <fullName evidence="3">Carbohydrate porin</fullName>
    </submittedName>
</protein>
<evidence type="ECO:0000313" key="4">
    <source>
        <dbReference type="Proteomes" id="UP000263596"/>
    </source>
</evidence>
<dbReference type="InterPro" id="IPR052932">
    <property type="entry name" value="OprB_Porin"/>
</dbReference>
<proteinExistence type="inferred from homology"/>
<dbReference type="GO" id="GO:0015288">
    <property type="term" value="F:porin activity"/>
    <property type="evidence" value="ECO:0007669"/>
    <property type="project" value="InterPro"/>
</dbReference>
<dbReference type="InterPro" id="IPR038673">
    <property type="entry name" value="OprB_sf"/>
</dbReference>
<dbReference type="Pfam" id="PF04966">
    <property type="entry name" value="OprB"/>
    <property type="match status" value="1"/>
</dbReference>
<dbReference type="GO" id="GO:0008643">
    <property type="term" value="P:carbohydrate transport"/>
    <property type="evidence" value="ECO:0007669"/>
    <property type="project" value="InterPro"/>
</dbReference>
<dbReference type="GO" id="GO:0016020">
    <property type="term" value="C:membrane"/>
    <property type="evidence" value="ECO:0007669"/>
    <property type="project" value="InterPro"/>
</dbReference>
<gene>
    <name evidence="3" type="ORF">DHW29_15975</name>
</gene>
<dbReference type="EMBL" id="DPVE01000293">
    <property type="protein sequence ID" value="HCK31519.1"/>
    <property type="molecule type" value="Genomic_DNA"/>
</dbReference>
<evidence type="ECO:0000256" key="1">
    <source>
        <dbReference type="ARBA" id="ARBA00008769"/>
    </source>
</evidence>
<dbReference type="AlphaFoldDB" id="A0A3D2SPY0"/>
<reference evidence="3 4" key="1">
    <citation type="journal article" date="2018" name="Nat. Biotechnol.">
        <title>A standardized bacterial taxonomy based on genome phylogeny substantially revises the tree of life.</title>
        <authorList>
            <person name="Parks D.H."/>
            <person name="Chuvochina M."/>
            <person name="Waite D.W."/>
            <person name="Rinke C."/>
            <person name="Skarshewski A."/>
            <person name="Chaumeil P.A."/>
            <person name="Hugenholtz P."/>
        </authorList>
    </citation>
    <scope>NUCLEOTIDE SEQUENCE [LARGE SCALE GENOMIC DNA]</scope>
    <source>
        <strain evidence="3">UBA9669</strain>
    </source>
</reference>
<dbReference type="Proteomes" id="UP000263596">
    <property type="component" value="Unassembled WGS sequence"/>
</dbReference>
<organism evidence="3 4">
    <name type="scientific">Acinetobacter ursingii</name>
    <dbReference type="NCBI Taxonomy" id="108980"/>
    <lineage>
        <taxon>Bacteria</taxon>
        <taxon>Pseudomonadati</taxon>
        <taxon>Pseudomonadota</taxon>
        <taxon>Gammaproteobacteria</taxon>
        <taxon>Moraxellales</taxon>
        <taxon>Moraxellaceae</taxon>
        <taxon>Acinetobacter</taxon>
    </lineage>
</organism>
<sequence length="176" mass="19770">GSHGAIIPAEVVWSPKWGTQALNGEYRLGYYYSTADAAEINHPQQTSHKQGGWLVAKQQLTRVNDQSDRGLSGFINLTLHDSDTNTVKNMQNIGLVYKGPFEQRPQDDVAIGFARIEVNGDLDTDQDEEYNTELYYGIHANNWLTIRPNIQYVRHVGAYKNGDNTWVGGIKLQTAF</sequence>
<feature type="non-terminal residue" evidence="3">
    <location>
        <position position="1"/>
    </location>
</feature>
<dbReference type="PANTHER" id="PTHR37944:SF1">
    <property type="entry name" value="PORIN B"/>
    <property type="match status" value="1"/>
</dbReference>
<name>A0A3D2SPY0_9GAMM</name>
<dbReference type="InterPro" id="IPR007049">
    <property type="entry name" value="Carb-sel_porin_OprB"/>
</dbReference>
<comment type="caution">
    <text evidence="3">The sequence shown here is derived from an EMBL/GenBank/DDBJ whole genome shotgun (WGS) entry which is preliminary data.</text>
</comment>
<dbReference type="Gene3D" id="2.40.160.180">
    <property type="entry name" value="Carbohydrate-selective porin OprB"/>
    <property type="match status" value="1"/>
</dbReference>
<accession>A0A3D2SPY0</accession>
<evidence type="ECO:0000313" key="3">
    <source>
        <dbReference type="EMBL" id="HCK31519.1"/>
    </source>
</evidence>
<evidence type="ECO:0000256" key="2">
    <source>
        <dbReference type="RuleBase" id="RU363072"/>
    </source>
</evidence>
<comment type="similarity">
    <text evidence="1 2">Belongs to the OprB family.</text>
</comment>
<dbReference type="PANTHER" id="PTHR37944">
    <property type="entry name" value="PORIN B"/>
    <property type="match status" value="1"/>
</dbReference>